<keyword evidence="1" id="KW-0596">Phosphopantetheine</keyword>
<dbReference type="OrthoDB" id="7063706at2"/>
<accession>A0A8B6X572</accession>
<dbReference type="Gene3D" id="1.10.1200.10">
    <property type="entry name" value="ACP-like"/>
    <property type="match status" value="1"/>
</dbReference>
<reference evidence="5" key="3">
    <citation type="journal article" date="2019" name="Biochim Biophys Acta Proteins Proteom">
        <title>A conformational switch from a closed apo- to an open holo-form equips the acyl carrier protein for acyl chain accommodation.</title>
        <authorList>
            <person name="Arya R."/>
            <person name="Sharma B."/>
            <person name="Dhembla C."/>
            <person name="Pal R.K."/>
            <person name="Patel A.K."/>
            <person name="Sundd M."/>
            <person name="Ghosh B."/>
            <person name="Makde R.D."/>
            <person name="Kundu S."/>
        </authorList>
    </citation>
    <scope>NUCLEOTIDE SEQUENCE</scope>
</reference>
<dbReference type="RefSeq" id="WP_028312184.1">
    <property type="nucleotide sequence ID" value="NZ_AXWS01000015.1"/>
</dbReference>
<organism evidence="4 5">
    <name type="scientific">Derxia gummosa DSM 723</name>
    <dbReference type="NCBI Taxonomy" id="1121388"/>
    <lineage>
        <taxon>Bacteria</taxon>
        <taxon>Pseudomonadati</taxon>
        <taxon>Pseudomonadota</taxon>
        <taxon>Betaproteobacteria</taxon>
        <taxon>Burkholderiales</taxon>
        <taxon>Alcaligenaceae</taxon>
        <taxon>Derxia</taxon>
    </lineage>
</organism>
<reference evidence="5" key="1">
    <citation type="journal article" date="2007" name="Biochem. Cell Biol.">
        <title>Acyl carrier protein: structure-function relationships in a conserved multifunctional protein family.</title>
        <authorList>
            <person name="Byers D.M."/>
            <person name="Gong H."/>
        </authorList>
    </citation>
    <scope>NUCLEOTIDE SEQUENCE</scope>
</reference>
<dbReference type="InterPro" id="IPR003231">
    <property type="entry name" value="ACP"/>
</dbReference>
<dbReference type="GO" id="GO:0000035">
    <property type="term" value="F:acyl binding"/>
    <property type="evidence" value="ECO:0007669"/>
    <property type="project" value="TreeGrafter"/>
</dbReference>
<dbReference type="InterPro" id="IPR009081">
    <property type="entry name" value="PP-bd_ACP"/>
</dbReference>
<reference evidence="5" key="2">
    <citation type="journal article" date="2010" name="Biochem. J.">
        <title>Current understanding of fatty acid biosynthesis and the acyl carrier protein.</title>
        <authorList>
            <person name="Chan D.I."/>
            <person name="Vogel H.J."/>
        </authorList>
    </citation>
    <scope>NUCLEOTIDE SEQUENCE</scope>
</reference>
<keyword evidence="4" id="KW-1185">Reference proteome</keyword>
<dbReference type="GO" id="GO:0009245">
    <property type="term" value="P:lipid A biosynthetic process"/>
    <property type="evidence" value="ECO:0007669"/>
    <property type="project" value="TreeGrafter"/>
</dbReference>
<dbReference type="PANTHER" id="PTHR20863:SF76">
    <property type="entry name" value="CARRIER DOMAIN-CONTAINING PROTEIN"/>
    <property type="match status" value="1"/>
</dbReference>
<evidence type="ECO:0000313" key="4">
    <source>
        <dbReference type="Proteomes" id="UP000675920"/>
    </source>
</evidence>
<dbReference type="PANTHER" id="PTHR20863">
    <property type="entry name" value="ACYL CARRIER PROTEIN"/>
    <property type="match status" value="1"/>
</dbReference>
<dbReference type="Proteomes" id="UP000675920">
    <property type="component" value="Unplaced"/>
</dbReference>
<evidence type="ECO:0000256" key="1">
    <source>
        <dbReference type="ARBA" id="ARBA00022450"/>
    </source>
</evidence>
<dbReference type="GO" id="GO:0000036">
    <property type="term" value="F:acyl carrier activity"/>
    <property type="evidence" value="ECO:0007669"/>
    <property type="project" value="TreeGrafter"/>
</dbReference>
<keyword evidence="2" id="KW-0597">Phosphoprotein</keyword>
<feature type="domain" description="Carrier" evidence="3">
    <location>
        <begin position="1"/>
        <end position="75"/>
    </location>
</feature>
<reference evidence="5" key="4">
    <citation type="submission" date="2025-08" db="UniProtKB">
        <authorList>
            <consortium name="RefSeq"/>
        </authorList>
    </citation>
    <scope>IDENTIFICATION</scope>
</reference>
<name>A0A8B6X572_9BURK</name>
<evidence type="ECO:0000259" key="3">
    <source>
        <dbReference type="PROSITE" id="PS50075"/>
    </source>
</evidence>
<evidence type="ECO:0000313" key="5">
    <source>
        <dbReference type="RefSeq" id="WP_028312184.1"/>
    </source>
</evidence>
<evidence type="ECO:0000256" key="2">
    <source>
        <dbReference type="ARBA" id="ARBA00022553"/>
    </source>
</evidence>
<dbReference type="GO" id="GO:0016020">
    <property type="term" value="C:membrane"/>
    <property type="evidence" value="ECO:0007669"/>
    <property type="project" value="GOC"/>
</dbReference>
<dbReference type="PROSITE" id="PS50075">
    <property type="entry name" value="CARRIER"/>
    <property type="match status" value="1"/>
</dbReference>
<protein>
    <submittedName>
        <fullName evidence="5">Acyl carrier protein</fullName>
    </submittedName>
</protein>
<dbReference type="InterPro" id="IPR036736">
    <property type="entry name" value="ACP-like_sf"/>
</dbReference>
<dbReference type="AlphaFoldDB" id="A0A8B6X572"/>
<dbReference type="Pfam" id="PF00550">
    <property type="entry name" value="PP-binding"/>
    <property type="match status" value="1"/>
</dbReference>
<dbReference type="SUPFAM" id="SSF47336">
    <property type="entry name" value="ACP-like"/>
    <property type="match status" value="1"/>
</dbReference>
<dbReference type="GO" id="GO:0005829">
    <property type="term" value="C:cytosol"/>
    <property type="evidence" value="ECO:0007669"/>
    <property type="project" value="TreeGrafter"/>
</dbReference>
<sequence>MEYQTRVIQLVTEALQTAKTVTPSKLLVEELGFDSIGLLELMASVEDEFDMIVTLDEARAIRSVQQLIDAVRRHLATLVAPQAAGGAHVFAG</sequence>
<proteinExistence type="predicted"/>